<dbReference type="InterPro" id="IPR000581">
    <property type="entry name" value="ILV_EDD_N"/>
</dbReference>
<evidence type="ECO:0000256" key="10">
    <source>
        <dbReference type="ARBA" id="ARBA00023304"/>
    </source>
</evidence>
<feature type="active site" description="Proton acceptor" evidence="15">
    <location>
        <position position="468"/>
    </location>
</feature>
<reference evidence="18" key="1">
    <citation type="submission" date="2020-10" db="EMBL/GenBank/DDBJ databases">
        <authorList>
            <person name="Gilroy R."/>
        </authorList>
    </citation>
    <scope>NUCLEOTIDE SEQUENCE</scope>
    <source>
        <strain evidence="18">USAMLcec3-3695</strain>
    </source>
</reference>
<keyword evidence="10 15" id="KW-0100">Branched-chain amino acid biosynthesis</keyword>
<evidence type="ECO:0000313" key="19">
    <source>
        <dbReference type="Proteomes" id="UP000824109"/>
    </source>
</evidence>
<gene>
    <name evidence="15 18" type="primary">ilvD</name>
    <name evidence="18" type="ORF">IAA61_01570</name>
</gene>
<comment type="function">
    <text evidence="15">Functions in the biosynthesis of branched-chain amino acids. Catalyzes the dehydration of (2R,3R)-2,3-dihydroxy-3-methylpentanoate (2,3-dihydroxy-3-methylvalerate) into 2-oxo-3-methylpentanoate (2-oxo-3-methylvalerate) and of (2R)-2,3-dihydroxy-3-methylbutanoate (2,3-dihydroxyisovalerate) into 2-oxo-3-methylbutanoate (2-oxoisovalerate), the penultimate precursor to L-isoleucine and L-valine, respectively.</text>
</comment>
<dbReference type="PROSITE" id="PS00887">
    <property type="entry name" value="ILVD_EDD_2"/>
    <property type="match status" value="1"/>
</dbReference>
<sequence length="554" mass="58491">MHSDIVKKGVEKTPHRSLFKASGLTDEEIERPLIGVVSAKNEIIPGHVHLDKIAEAVKAGVRMAGGTPLEFPAIGVCDGIAMGHTGMKYSLASRELIADSIEAMTIAHGLDALVLIPNCDKIVPGMLIAAARLNVPAIICSGGPMLSVNVGGKFRDLNTTFEAVGAFKAGTIDEAGLLELEEAACPSCGSCSGMFTANSMNCLCEVLGMALPGNGTIPAVYSERIRLAKHAGMKIMELLEKDIRPRDIITPDSIYNALRVDMALGCSTNSMLHLPAIAYEAKAPISLDYANEISEVTPNLCHLAPAGEHHVQDLYAAGGVTAVMNELSKANLLKLDTITVTGKTQGENIAGHEVKDYSVIRPLSNPYSQTGGIAVLKGNLALDGSVVKRSAVASEMLQHEGPAKVFDSEDEAIDAIYNGKIVAGDVVVIRYEGPKGGPGMREMLSPTSAICGMGLDKEVALITDGRFSGATRGAAIGHVSPEAVEGGPIAFVKDGDIIQIDITKGILNVKVSDEEMAERKKGWKPNEPKVKTGYLRRYSKLVSSAMQGAVMLDD</sequence>
<keyword evidence="4 15" id="KW-0001">2Fe-2S</keyword>
<dbReference type="EMBL" id="DVNB01000021">
    <property type="protein sequence ID" value="HIU56486.1"/>
    <property type="molecule type" value="Genomic_DNA"/>
</dbReference>
<evidence type="ECO:0000256" key="2">
    <source>
        <dbReference type="ARBA" id="ARBA00006486"/>
    </source>
</evidence>
<evidence type="ECO:0000256" key="11">
    <source>
        <dbReference type="ARBA" id="ARBA00029304"/>
    </source>
</evidence>
<dbReference type="PANTHER" id="PTHR43661">
    <property type="entry name" value="D-XYLONATE DEHYDRATASE"/>
    <property type="match status" value="1"/>
</dbReference>
<evidence type="ECO:0000313" key="18">
    <source>
        <dbReference type="EMBL" id="HIU56486.1"/>
    </source>
</evidence>
<feature type="binding site" evidence="15">
    <location>
        <position position="78"/>
    </location>
    <ligand>
        <name>Mg(2+)</name>
        <dbReference type="ChEBI" id="CHEBI:18420"/>
    </ligand>
</feature>
<evidence type="ECO:0000256" key="15">
    <source>
        <dbReference type="HAMAP-Rule" id="MF_00012"/>
    </source>
</evidence>
<dbReference type="GO" id="GO:0051537">
    <property type="term" value="F:2 iron, 2 sulfur cluster binding"/>
    <property type="evidence" value="ECO:0007669"/>
    <property type="project" value="UniProtKB-UniRule"/>
</dbReference>
<comment type="pathway">
    <text evidence="12 15">Amino-acid biosynthesis; L-valine biosynthesis; L-valine from pyruvate: step 3/4.</text>
</comment>
<dbReference type="NCBIfam" id="NF002068">
    <property type="entry name" value="PRK00911.1"/>
    <property type="match status" value="1"/>
</dbReference>
<dbReference type="GO" id="GO:0009097">
    <property type="term" value="P:isoleucine biosynthetic process"/>
    <property type="evidence" value="ECO:0007669"/>
    <property type="project" value="UniProtKB-UniRule"/>
</dbReference>
<keyword evidence="5 15" id="KW-0479">Metal-binding</keyword>
<keyword evidence="9 15" id="KW-0456">Lyase</keyword>
<evidence type="ECO:0000259" key="16">
    <source>
        <dbReference type="Pfam" id="PF00920"/>
    </source>
</evidence>
<dbReference type="Pfam" id="PF00920">
    <property type="entry name" value="ILVD_EDD_N"/>
    <property type="match status" value="1"/>
</dbReference>
<dbReference type="AlphaFoldDB" id="A0A9D1MA31"/>
<dbReference type="HAMAP" id="MF_00012">
    <property type="entry name" value="IlvD"/>
    <property type="match status" value="1"/>
</dbReference>
<comment type="cofactor">
    <cofactor evidence="15">
        <name>[2Fe-2S] cluster</name>
        <dbReference type="ChEBI" id="CHEBI:190135"/>
    </cofactor>
    <text evidence="15">Binds 1 [2Fe-2S] cluster per subunit. This cluster acts as a Lewis acid cofactor.</text>
</comment>
<feature type="binding site" evidence="15">
    <location>
        <position position="442"/>
    </location>
    <ligand>
        <name>Mg(2+)</name>
        <dbReference type="ChEBI" id="CHEBI:18420"/>
    </ligand>
</feature>
<feature type="modified residue" description="N6-carboxylysine" evidence="15">
    <location>
        <position position="121"/>
    </location>
</feature>
<dbReference type="SUPFAM" id="SSF52016">
    <property type="entry name" value="LeuD/IlvD-like"/>
    <property type="match status" value="1"/>
</dbReference>
<organism evidence="18 19">
    <name type="scientific">Candidatus Ornithomonoglobus merdipullorum</name>
    <dbReference type="NCBI Taxonomy" id="2840895"/>
    <lineage>
        <taxon>Bacteria</taxon>
        <taxon>Bacillati</taxon>
        <taxon>Bacillota</taxon>
        <taxon>Clostridia</taxon>
        <taxon>Candidatus Ornithomonoglobus</taxon>
    </lineage>
</organism>
<comment type="caution">
    <text evidence="15">Lacks conserved residue(s) required for the propagation of feature annotation.</text>
</comment>
<dbReference type="Pfam" id="PF24877">
    <property type="entry name" value="ILV_EDD_C"/>
    <property type="match status" value="1"/>
</dbReference>
<comment type="catalytic activity">
    <reaction evidence="15">
        <text>(2R,3R)-2,3-dihydroxy-3-methylpentanoate = (S)-3-methyl-2-oxopentanoate + H2O</text>
        <dbReference type="Rhea" id="RHEA:27694"/>
        <dbReference type="ChEBI" id="CHEBI:15377"/>
        <dbReference type="ChEBI" id="CHEBI:35146"/>
        <dbReference type="ChEBI" id="CHEBI:49258"/>
        <dbReference type="EC" id="4.2.1.9"/>
    </reaction>
</comment>
<evidence type="ECO:0000256" key="12">
    <source>
        <dbReference type="ARBA" id="ARBA00029436"/>
    </source>
</evidence>
<dbReference type="InterPro" id="IPR004404">
    <property type="entry name" value="DihydroxyA_deHydtase"/>
</dbReference>
<dbReference type="GO" id="GO:0004160">
    <property type="term" value="F:dihydroxy-acid dehydratase activity"/>
    <property type="evidence" value="ECO:0007669"/>
    <property type="project" value="UniProtKB-UniRule"/>
</dbReference>
<feature type="domain" description="Dihydroxy-acid/6-phosphogluconate dehydratase C-terminal" evidence="17">
    <location>
        <begin position="359"/>
        <end position="549"/>
    </location>
</feature>
<dbReference type="PROSITE" id="PS00886">
    <property type="entry name" value="ILVD_EDD_1"/>
    <property type="match status" value="1"/>
</dbReference>
<dbReference type="InterPro" id="IPR037237">
    <property type="entry name" value="IlvD/EDD_N"/>
</dbReference>
<dbReference type="PANTHER" id="PTHR43661:SF3">
    <property type="entry name" value="D-XYLONATE DEHYDRATASE YAGF-RELATED"/>
    <property type="match status" value="1"/>
</dbReference>
<evidence type="ECO:0000256" key="9">
    <source>
        <dbReference type="ARBA" id="ARBA00023239"/>
    </source>
</evidence>
<protein>
    <recommendedName>
        <fullName evidence="14 15">Dihydroxy-acid dehydratase</fullName>
        <shortName evidence="15">DAD</shortName>
        <ecNumber evidence="14 15">4.2.1.9</ecNumber>
    </recommendedName>
</protein>
<dbReference type="InterPro" id="IPR020558">
    <property type="entry name" value="DiOHA_6PGluconate_deHydtase_CS"/>
</dbReference>
<dbReference type="InterPro" id="IPR042096">
    <property type="entry name" value="Dihydro-acid_dehy_C"/>
</dbReference>
<evidence type="ECO:0000256" key="6">
    <source>
        <dbReference type="ARBA" id="ARBA00022842"/>
    </source>
</evidence>
<keyword evidence="7 15" id="KW-0408">Iron</keyword>
<dbReference type="InterPro" id="IPR056740">
    <property type="entry name" value="ILV_EDD_C"/>
</dbReference>
<keyword evidence="6 15" id="KW-0460">Magnesium</keyword>
<evidence type="ECO:0000256" key="7">
    <source>
        <dbReference type="ARBA" id="ARBA00023004"/>
    </source>
</evidence>
<feature type="domain" description="Dihydroxy-acid/6-phosphogluconate dehydratase N-terminal" evidence="16">
    <location>
        <begin position="31"/>
        <end position="348"/>
    </location>
</feature>
<feature type="binding site" evidence="15">
    <location>
        <position position="120"/>
    </location>
    <ligand>
        <name>Mg(2+)</name>
        <dbReference type="ChEBI" id="CHEBI:18420"/>
    </ligand>
</feature>
<dbReference type="GO" id="GO:0000287">
    <property type="term" value="F:magnesium ion binding"/>
    <property type="evidence" value="ECO:0007669"/>
    <property type="project" value="UniProtKB-UniRule"/>
</dbReference>
<reference evidence="18" key="2">
    <citation type="journal article" date="2021" name="PeerJ">
        <title>Extensive microbial diversity within the chicken gut microbiome revealed by metagenomics and culture.</title>
        <authorList>
            <person name="Gilroy R."/>
            <person name="Ravi A."/>
            <person name="Getino M."/>
            <person name="Pursley I."/>
            <person name="Horton D.L."/>
            <person name="Alikhan N.F."/>
            <person name="Baker D."/>
            <person name="Gharbi K."/>
            <person name="Hall N."/>
            <person name="Watson M."/>
            <person name="Adriaenssens E.M."/>
            <person name="Foster-Nyarko E."/>
            <person name="Jarju S."/>
            <person name="Secka A."/>
            <person name="Antonio M."/>
            <person name="Oren A."/>
            <person name="Chaudhuri R.R."/>
            <person name="La Ragione R."/>
            <person name="Hildebrand F."/>
            <person name="Pallen M.J."/>
        </authorList>
    </citation>
    <scope>NUCLEOTIDE SEQUENCE</scope>
    <source>
        <strain evidence="18">USAMLcec3-3695</strain>
    </source>
</reference>
<evidence type="ECO:0000256" key="13">
    <source>
        <dbReference type="ARBA" id="ARBA00029437"/>
    </source>
</evidence>
<comment type="cofactor">
    <cofactor evidence="1 15">
        <name>Mg(2+)</name>
        <dbReference type="ChEBI" id="CHEBI:18420"/>
    </cofactor>
</comment>
<dbReference type="NCBIfam" id="TIGR00110">
    <property type="entry name" value="ilvD"/>
    <property type="match status" value="1"/>
</dbReference>
<proteinExistence type="inferred from homology"/>
<dbReference type="GO" id="GO:0009099">
    <property type="term" value="P:L-valine biosynthetic process"/>
    <property type="evidence" value="ECO:0007669"/>
    <property type="project" value="UniProtKB-UniRule"/>
</dbReference>
<comment type="similarity">
    <text evidence="2 15">Belongs to the IlvD/Edd family.</text>
</comment>
<evidence type="ECO:0000256" key="4">
    <source>
        <dbReference type="ARBA" id="ARBA00022714"/>
    </source>
</evidence>
<evidence type="ECO:0000256" key="3">
    <source>
        <dbReference type="ARBA" id="ARBA00022605"/>
    </source>
</evidence>
<evidence type="ECO:0000259" key="17">
    <source>
        <dbReference type="Pfam" id="PF24877"/>
    </source>
</evidence>
<comment type="pathway">
    <text evidence="13 15">Amino-acid biosynthesis; L-isoleucine biosynthesis; L-isoleucine from 2-oxobutanoate: step 3/4.</text>
</comment>
<evidence type="ECO:0000256" key="1">
    <source>
        <dbReference type="ARBA" id="ARBA00001946"/>
    </source>
</evidence>
<comment type="caution">
    <text evidence="18">The sequence shown here is derived from an EMBL/GenBank/DDBJ whole genome shotgun (WGS) entry which is preliminary data.</text>
</comment>
<comment type="catalytic activity">
    <reaction evidence="11">
        <text>(2R)-2,3-dihydroxy-3-methylbutanoate = 3-methyl-2-oxobutanoate + H2O</text>
        <dbReference type="Rhea" id="RHEA:24809"/>
        <dbReference type="ChEBI" id="CHEBI:11851"/>
        <dbReference type="ChEBI" id="CHEBI:15377"/>
        <dbReference type="ChEBI" id="CHEBI:49072"/>
        <dbReference type="EC" id="4.2.1.9"/>
    </reaction>
    <physiologicalReaction direction="left-to-right" evidence="11">
        <dbReference type="Rhea" id="RHEA:24810"/>
    </physiologicalReaction>
</comment>
<feature type="binding site" description="via carbamate group" evidence="15">
    <location>
        <position position="121"/>
    </location>
    <ligand>
        <name>Mg(2+)</name>
        <dbReference type="ChEBI" id="CHEBI:18420"/>
    </ligand>
</feature>
<dbReference type="EC" id="4.2.1.9" evidence="14 15"/>
<comment type="subunit">
    <text evidence="15">Homodimer.</text>
</comment>
<accession>A0A9D1MA31</accession>
<keyword evidence="8 15" id="KW-0411">Iron-sulfur</keyword>
<dbReference type="Gene3D" id="3.50.30.80">
    <property type="entry name" value="IlvD/EDD C-terminal domain-like"/>
    <property type="match status" value="1"/>
</dbReference>
<evidence type="ECO:0000256" key="14">
    <source>
        <dbReference type="ARBA" id="ARBA00029490"/>
    </source>
</evidence>
<name>A0A9D1MA31_9FIRM</name>
<dbReference type="GO" id="GO:0005829">
    <property type="term" value="C:cytosol"/>
    <property type="evidence" value="ECO:0007669"/>
    <property type="project" value="TreeGrafter"/>
</dbReference>
<dbReference type="Proteomes" id="UP000824109">
    <property type="component" value="Unassembled WGS sequence"/>
</dbReference>
<dbReference type="FunFam" id="3.50.30.80:FF:000001">
    <property type="entry name" value="Dihydroxy-acid dehydratase"/>
    <property type="match status" value="1"/>
</dbReference>
<keyword evidence="3 15" id="KW-0028">Amino-acid biosynthesis</keyword>
<dbReference type="SUPFAM" id="SSF143975">
    <property type="entry name" value="IlvD/EDD N-terminal domain-like"/>
    <property type="match status" value="1"/>
</dbReference>
<evidence type="ECO:0000256" key="8">
    <source>
        <dbReference type="ARBA" id="ARBA00023014"/>
    </source>
</evidence>
<evidence type="ECO:0000256" key="5">
    <source>
        <dbReference type="ARBA" id="ARBA00022723"/>
    </source>
</evidence>